<dbReference type="OrthoDB" id="1751168at2759"/>
<dbReference type="AlphaFoldDB" id="A0A2Z7BUW8"/>
<accession>A0A2Z7BUW8</accession>
<organism evidence="1 2">
    <name type="scientific">Dorcoceras hygrometricum</name>
    <dbReference type="NCBI Taxonomy" id="472368"/>
    <lineage>
        <taxon>Eukaryota</taxon>
        <taxon>Viridiplantae</taxon>
        <taxon>Streptophyta</taxon>
        <taxon>Embryophyta</taxon>
        <taxon>Tracheophyta</taxon>
        <taxon>Spermatophyta</taxon>
        <taxon>Magnoliopsida</taxon>
        <taxon>eudicotyledons</taxon>
        <taxon>Gunneridae</taxon>
        <taxon>Pentapetalae</taxon>
        <taxon>asterids</taxon>
        <taxon>lamiids</taxon>
        <taxon>Lamiales</taxon>
        <taxon>Gesneriaceae</taxon>
        <taxon>Didymocarpoideae</taxon>
        <taxon>Trichosporeae</taxon>
        <taxon>Loxocarpinae</taxon>
        <taxon>Dorcoceras</taxon>
    </lineage>
</organism>
<keyword evidence="2" id="KW-1185">Reference proteome</keyword>
<dbReference type="EMBL" id="KV001965">
    <property type="protein sequence ID" value="KZV38383.1"/>
    <property type="molecule type" value="Genomic_DNA"/>
</dbReference>
<name>A0A2Z7BUW8_9LAMI</name>
<gene>
    <name evidence="1" type="ORF">F511_13954</name>
</gene>
<sequence>MLVMKHDGMEKIFKSMEDTGIKGFLEAYDLVYEGDVIEFFVSARVIAGTIVSSVGNRKMVLTKDLFTEVFGLPIEGQTNLMDIPKDTVVEIGSLFSGSDDPFKAPNKKKGMKINFHLLHDIVAKALCVKAGSFDVVTSEKFDFMVAITAGMKVNWGQILFQVLLSMINNPKRQSQGFAV</sequence>
<reference evidence="1 2" key="1">
    <citation type="journal article" date="2015" name="Proc. Natl. Acad. Sci. U.S.A.">
        <title>The resurrection genome of Boea hygrometrica: A blueprint for survival of dehydration.</title>
        <authorList>
            <person name="Xiao L."/>
            <person name="Yang G."/>
            <person name="Zhang L."/>
            <person name="Yang X."/>
            <person name="Zhao S."/>
            <person name="Ji Z."/>
            <person name="Zhou Q."/>
            <person name="Hu M."/>
            <person name="Wang Y."/>
            <person name="Chen M."/>
            <person name="Xu Y."/>
            <person name="Jin H."/>
            <person name="Xiao X."/>
            <person name="Hu G."/>
            <person name="Bao F."/>
            <person name="Hu Y."/>
            <person name="Wan P."/>
            <person name="Li L."/>
            <person name="Deng X."/>
            <person name="Kuang T."/>
            <person name="Xiang C."/>
            <person name="Zhu J.K."/>
            <person name="Oliver M.J."/>
            <person name="He Y."/>
        </authorList>
    </citation>
    <scope>NUCLEOTIDE SEQUENCE [LARGE SCALE GENOMIC DNA]</scope>
    <source>
        <strain evidence="2">cv. XS01</strain>
    </source>
</reference>
<evidence type="ECO:0000313" key="1">
    <source>
        <dbReference type="EMBL" id="KZV38383.1"/>
    </source>
</evidence>
<dbReference type="Proteomes" id="UP000250235">
    <property type="component" value="Unassembled WGS sequence"/>
</dbReference>
<protein>
    <submittedName>
        <fullName evidence="1">Uncharacterized protein</fullName>
    </submittedName>
</protein>
<proteinExistence type="predicted"/>
<evidence type="ECO:0000313" key="2">
    <source>
        <dbReference type="Proteomes" id="UP000250235"/>
    </source>
</evidence>